<comment type="subcellular location">
    <subcellularLocation>
        <location evidence="1">Nucleus</location>
        <location evidence="1">Nucleolus</location>
    </subcellularLocation>
</comment>
<evidence type="ECO:0000313" key="8">
    <source>
        <dbReference type="EMBL" id="OCB88446.1"/>
    </source>
</evidence>
<dbReference type="Proteomes" id="UP000757232">
    <property type="component" value="Unassembled WGS sequence"/>
</dbReference>
<dbReference type="GO" id="GO:0030515">
    <property type="term" value="F:snoRNA binding"/>
    <property type="evidence" value="ECO:0007669"/>
    <property type="project" value="InterPro"/>
</dbReference>
<dbReference type="PANTHER" id="PTHR23271:SF1">
    <property type="entry name" value="U3 SMALL NUCLEOLAR RNA-ASSOCIATED PROTEIN 6 HOMOLOG"/>
    <property type="match status" value="1"/>
</dbReference>
<dbReference type="PANTHER" id="PTHR23271">
    <property type="entry name" value="HEPATOCELLULAR CARCINOMA-ASSOCIATED ANTIGEN 66"/>
    <property type="match status" value="1"/>
</dbReference>
<dbReference type="AlphaFoldDB" id="A0A9Q5HYV2"/>
<dbReference type="Pfam" id="PF08640">
    <property type="entry name" value="U3_assoc_6"/>
    <property type="match status" value="1"/>
</dbReference>
<dbReference type="GO" id="GO:0034388">
    <property type="term" value="C:Pwp2p-containing subcomplex of 90S preribosome"/>
    <property type="evidence" value="ECO:0007669"/>
    <property type="project" value="TreeGrafter"/>
</dbReference>
<comment type="similarity">
    <text evidence="2">Belongs to the UTP6 family.</text>
</comment>
<evidence type="ECO:0000256" key="4">
    <source>
        <dbReference type="ARBA" id="ARBA00022737"/>
    </source>
</evidence>
<dbReference type="SUPFAM" id="SSF48452">
    <property type="entry name" value="TPR-like"/>
    <property type="match status" value="1"/>
</dbReference>
<feature type="compositionally biased region" description="Basic and acidic residues" evidence="6">
    <location>
        <begin position="207"/>
        <end position="220"/>
    </location>
</feature>
<evidence type="ECO:0000259" key="7">
    <source>
        <dbReference type="Pfam" id="PF08640"/>
    </source>
</evidence>
<dbReference type="SMART" id="SM00386">
    <property type="entry name" value="HAT"/>
    <property type="match status" value="4"/>
</dbReference>
<dbReference type="InterPro" id="IPR013949">
    <property type="entry name" value="Utp6"/>
</dbReference>
<feature type="domain" description="U3 small nucleolar RNA-associated protein 6 N-terminal" evidence="7">
    <location>
        <begin position="9"/>
        <end position="90"/>
    </location>
</feature>
<keyword evidence="4" id="KW-0677">Repeat</keyword>
<dbReference type="OrthoDB" id="28112at2759"/>
<dbReference type="Gene3D" id="1.25.40.10">
    <property type="entry name" value="Tetratricopeptide repeat domain"/>
    <property type="match status" value="1"/>
</dbReference>
<evidence type="ECO:0000256" key="2">
    <source>
        <dbReference type="ARBA" id="ARBA00010734"/>
    </source>
</evidence>
<keyword evidence="5" id="KW-0539">Nucleus</keyword>
<feature type="region of interest" description="Disordered" evidence="6">
    <location>
        <begin position="207"/>
        <end position="233"/>
    </location>
</feature>
<dbReference type="InterPro" id="IPR003107">
    <property type="entry name" value="HAT"/>
</dbReference>
<comment type="caution">
    <text evidence="8">The sequence shown here is derived from an EMBL/GenBank/DDBJ whole genome shotgun (WGS) entry which is preliminary data.</text>
</comment>
<sequence>MERVQFQQEQMLAELKDLVQKGLFTQNEIRQVMKKRTVLETALVRRIPKKSDFLRYAAYEMSLEALRRKRVERLKLPKGPPTISDFALVRRQFQIFERALKKFKDDVGLWVQYIQAAQRAKARALVSRICGRALQLHPNSPALYILAASHELKHLSHAAARVLLQRGIRLNSENVDLWREYVKMELGFVESLRRRWKVLGLTTDTGEHEHMDGLDKPERAEESDEALEEADKNDEQVRAEILNGAIVKTVIFSAVKAVPTRDLFASLHGVLSAYPCPSTLRRSLLDHLHSLLHSRILSTEGSDPDPSNPSTRLDAKGRAQCAKLYATRYLTLDLEGESLVDALRKANEDLMEIVRERRDDDEMASAYAQFVTEWFEKEINEHLNLYLLASLQSLSSSGRSAPLYVAHLRLLRSSHNPNPFPPAKLLKLTRKYVSRCPMDVDLWLLRLEVEYALENEEDMEDADWRGAWEEARKKFMLRSMPADSRRDEIWIWGLERLSDRSLPEQISGLESLLAGTQMDPFSSLSEKLLIRYIRLLHRRAQLAVQAGEPASYIKGDQAKDVSRIASKYLPTERVWEAAFDTYSNENQDVDLPDQSTSSSVVDEQEERGQALRTIYDTWRLISPTAHSSAALKWGNWLVRHGKGGEATRVIANARIVLAVNQDAVVQFDQRWKCIVDGIGNDQNEDGREEGIDSDDGLVD</sequence>
<accession>A0A9Q5HYV2</accession>
<dbReference type="GO" id="GO:0000462">
    <property type="term" value="P:maturation of SSU-rRNA from tricistronic rRNA transcript (SSU-rRNA, 5.8S rRNA, LSU-rRNA)"/>
    <property type="evidence" value="ECO:0007669"/>
    <property type="project" value="InterPro"/>
</dbReference>
<evidence type="ECO:0000256" key="3">
    <source>
        <dbReference type="ARBA" id="ARBA00022552"/>
    </source>
</evidence>
<feature type="region of interest" description="Disordered" evidence="6">
    <location>
        <begin position="678"/>
        <end position="699"/>
    </location>
</feature>
<dbReference type="InterPro" id="IPR055347">
    <property type="entry name" value="UTP6_N"/>
</dbReference>
<dbReference type="GO" id="GO:0032040">
    <property type="term" value="C:small-subunit processome"/>
    <property type="evidence" value="ECO:0007669"/>
    <property type="project" value="TreeGrafter"/>
</dbReference>
<evidence type="ECO:0000256" key="5">
    <source>
        <dbReference type="ARBA" id="ARBA00023242"/>
    </source>
</evidence>
<keyword evidence="9" id="KW-1185">Reference proteome</keyword>
<evidence type="ECO:0000256" key="1">
    <source>
        <dbReference type="ARBA" id="ARBA00004604"/>
    </source>
</evidence>
<keyword evidence="3" id="KW-0698">rRNA processing</keyword>
<gene>
    <name evidence="8" type="ORF">A7U60_g4488</name>
</gene>
<name>A0A9Q5HYV2_SANBA</name>
<protein>
    <recommendedName>
        <fullName evidence="7">U3 small nucleolar RNA-associated protein 6 N-terminal domain-containing protein</fullName>
    </recommendedName>
</protein>
<dbReference type="InterPro" id="IPR011990">
    <property type="entry name" value="TPR-like_helical_dom_sf"/>
</dbReference>
<dbReference type="EMBL" id="LNZH02000179">
    <property type="protein sequence ID" value="OCB88446.1"/>
    <property type="molecule type" value="Genomic_DNA"/>
</dbReference>
<reference evidence="8" key="1">
    <citation type="submission" date="2016-06" db="EMBL/GenBank/DDBJ databases">
        <title>Draft Genome sequence of the fungus Inonotus baumii.</title>
        <authorList>
            <person name="Zhu H."/>
            <person name="Lin W."/>
        </authorList>
    </citation>
    <scope>NUCLEOTIDE SEQUENCE</scope>
    <source>
        <strain evidence="8">821</strain>
    </source>
</reference>
<evidence type="ECO:0000256" key="6">
    <source>
        <dbReference type="SAM" id="MobiDB-lite"/>
    </source>
</evidence>
<organism evidence="8 9">
    <name type="scientific">Sanghuangporus baumii</name>
    <name type="common">Phellinus baumii</name>
    <dbReference type="NCBI Taxonomy" id="108892"/>
    <lineage>
        <taxon>Eukaryota</taxon>
        <taxon>Fungi</taxon>
        <taxon>Dikarya</taxon>
        <taxon>Basidiomycota</taxon>
        <taxon>Agaricomycotina</taxon>
        <taxon>Agaricomycetes</taxon>
        <taxon>Hymenochaetales</taxon>
        <taxon>Hymenochaetaceae</taxon>
        <taxon>Sanghuangporus</taxon>
    </lineage>
</organism>
<evidence type="ECO:0000313" key="9">
    <source>
        <dbReference type="Proteomes" id="UP000757232"/>
    </source>
</evidence>
<proteinExistence type="inferred from homology"/>